<protein>
    <submittedName>
        <fullName evidence="1">Uncharacterized protein</fullName>
    </submittedName>
</protein>
<reference evidence="1 2" key="1">
    <citation type="submission" date="2014-11" db="EMBL/GenBank/DDBJ databases">
        <title>Draft Genome Sequences of Nine Bacillus subtilis Strains that Form Spores with High Heat-Resistance.</title>
        <authorList>
            <person name="Krawcyk A.O."/>
            <person name="Berendsen E.M."/>
            <person name="de Jong A."/>
            <person name="Holsappel S."/>
            <person name="Eijlander R.T."/>
            <person name="Wells-Bennik M."/>
            <person name="Kuipers O.P."/>
        </authorList>
    </citation>
    <scope>NUCLEOTIDE SEQUENCE [LARGE SCALE GENOMIC DNA]</scope>
    <source>
        <strain evidence="1 2">B4067</strain>
    </source>
</reference>
<dbReference type="AlphaFoldDB" id="A0ABD3ZRZ7"/>
<proteinExistence type="predicted"/>
<evidence type="ECO:0000313" key="2">
    <source>
        <dbReference type="Proteomes" id="UP000031970"/>
    </source>
</evidence>
<organism evidence="1 2">
    <name type="scientific">Bacillus subtilis subsp. subtilis</name>
    <dbReference type="NCBI Taxonomy" id="135461"/>
    <lineage>
        <taxon>Bacteria</taxon>
        <taxon>Bacillati</taxon>
        <taxon>Bacillota</taxon>
        <taxon>Bacilli</taxon>
        <taxon>Bacillales</taxon>
        <taxon>Bacillaceae</taxon>
        <taxon>Bacillus</taxon>
    </lineage>
</organism>
<name>A0ABD3ZRZ7_BACIU</name>
<sequence length="39" mass="4653">MIPLLEKTSKVLIGKIIDDKYDRSEFEYFDFLFLAVQIL</sequence>
<accession>A0ABD3ZRZ7</accession>
<comment type="caution">
    <text evidence="1">The sequence shown here is derived from an EMBL/GenBank/DDBJ whole genome shotgun (WGS) entry which is preliminary data.</text>
</comment>
<dbReference type="EMBL" id="JSXS01000098">
    <property type="protein sequence ID" value="KIL30742.1"/>
    <property type="molecule type" value="Genomic_DNA"/>
</dbReference>
<dbReference type="Proteomes" id="UP000031970">
    <property type="component" value="Unassembled WGS sequence"/>
</dbReference>
<gene>
    <name evidence="1" type="ORF">B4067_4771</name>
</gene>
<evidence type="ECO:0000313" key="1">
    <source>
        <dbReference type="EMBL" id="KIL30742.1"/>
    </source>
</evidence>